<evidence type="ECO:0000313" key="1">
    <source>
        <dbReference type="EMBL" id="RMZ60283.1"/>
    </source>
</evidence>
<gene>
    <name evidence="1" type="ORF">D1632_05655</name>
</gene>
<keyword evidence="2" id="KW-1185">Reference proteome</keyword>
<sequence>MILKDSEGQGYQYVSDKMLCINETVFLVFQSWT</sequence>
<reference evidence="1 2" key="1">
    <citation type="submission" date="2018-08" db="EMBL/GenBank/DDBJ databases">
        <title>Chryseobacterium nematophagum: a novel matrix digesting pathogen of nematodes.</title>
        <authorList>
            <person name="Page A."/>
            <person name="Roberts M."/>
            <person name="Felix M.-A."/>
            <person name="Weir W."/>
        </authorList>
    </citation>
    <scope>NUCLEOTIDE SEQUENCE [LARGE SCALE GENOMIC DNA]</scope>
    <source>
        <strain evidence="1 2">JUb275</strain>
    </source>
</reference>
<proteinExistence type="predicted"/>
<accession>A0A3M7LC05</accession>
<protein>
    <submittedName>
        <fullName evidence="1">Uncharacterized protein</fullName>
    </submittedName>
</protein>
<name>A0A3M7LC05_9FLAO</name>
<evidence type="ECO:0000313" key="2">
    <source>
        <dbReference type="Proteomes" id="UP000267524"/>
    </source>
</evidence>
<dbReference type="Proteomes" id="UP000267524">
    <property type="component" value="Unassembled WGS sequence"/>
</dbReference>
<organism evidence="1 2">
    <name type="scientific">Chryseobacterium nematophagum</name>
    <dbReference type="NCBI Taxonomy" id="2305228"/>
    <lineage>
        <taxon>Bacteria</taxon>
        <taxon>Pseudomonadati</taxon>
        <taxon>Bacteroidota</taxon>
        <taxon>Flavobacteriia</taxon>
        <taxon>Flavobacteriales</taxon>
        <taxon>Weeksellaceae</taxon>
        <taxon>Chryseobacterium group</taxon>
        <taxon>Chryseobacterium</taxon>
    </lineage>
</organism>
<dbReference type="EMBL" id="QWIV01000009">
    <property type="protein sequence ID" value="RMZ60283.1"/>
    <property type="molecule type" value="Genomic_DNA"/>
</dbReference>
<dbReference type="AlphaFoldDB" id="A0A3M7LC05"/>
<comment type="caution">
    <text evidence="1">The sequence shown here is derived from an EMBL/GenBank/DDBJ whole genome shotgun (WGS) entry which is preliminary data.</text>
</comment>